<feature type="region of interest" description="Disordered" evidence="2">
    <location>
        <begin position="890"/>
        <end position="931"/>
    </location>
</feature>
<feature type="compositionally biased region" description="Polar residues" evidence="2">
    <location>
        <begin position="318"/>
        <end position="327"/>
    </location>
</feature>
<evidence type="ECO:0000313" key="4">
    <source>
        <dbReference type="EMBL" id="PFH32792.1"/>
    </source>
</evidence>
<dbReference type="EMBL" id="NWUJ01000010">
    <property type="protein sequence ID" value="PFH32792.1"/>
    <property type="molecule type" value="Genomic_DNA"/>
</dbReference>
<dbReference type="Proteomes" id="UP000224006">
    <property type="component" value="Chromosome IX"/>
</dbReference>
<dbReference type="VEuPathDB" id="ToxoDB:BESB_014040"/>
<accession>A0A2A9MBM5</accession>
<proteinExistence type="predicted"/>
<dbReference type="InterPro" id="IPR001849">
    <property type="entry name" value="PH_domain"/>
</dbReference>
<dbReference type="GeneID" id="40306466"/>
<feature type="region of interest" description="Disordered" evidence="2">
    <location>
        <begin position="240"/>
        <end position="333"/>
    </location>
</feature>
<feature type="compositionally biased region" description="Basic and acidic residues" evidence="2">
    <location>
        <begin position="240"/>
        <end position="250"/>
    </location>
</feature>
<name>A0A2A9MBM5_BESBE</name>
<feature type="compositionally biased region" description="Basic and acidic residues" evidence="2">
    <location>
        <begin position="257"/>
        <end position="278"/>
    </location>
</feature>
<keyword evidence="1" id="KW-0175">Coiled coil</keyword>
<feature type="compositionally biased region" description="Low complexity" evidence="2">
    <location>
        <begin position="14"/>
        <end position="23"/>
    </location>
</feature>
<evidence type="ECO:0000256" key="2">
    <source>
        <dbReference type="SAM" id="MobiDB-lite"/>
    </source>
</evidence>
<keyword evidence="5" id="KW-1185">Reference proteome</keyword>
<reference evidence="4 5" key="1">
    <citation type="submission" date="2017-09" db="EMBL/GenBank/DDBJ databases">
        <title>Genome sequencing of Besnoitia besnoiti strain Bb-Ger1.</title>
        <authorList>
            <person name="Schares G."/>
            <person name="Venepally P."/>
            <person name="Lorenzi H.A."/>
        </authorList>
    </citation>
    <scope>NUCLEOTIDE SEQUENCE [LARGE SCALE GENOMIC DNA]</scope>
    <source>
        <strain evidence="4 5">Bb-Ger1</strain>
    </source>
</reference>
<dbReference type="KEGG" id="bbes:BESB_014040"/>
<dbReference type="SUPFAM" id="SSF50729">
    <property type="entry name" value="PH domain-like"/>
    <property type="match status" value="1"/>
</dbReference>
<dbReference type="OrthoDB" id="360742at2759"/>
<dbReference type="PROSITE" id="PS50003">
    <property type="entry name" value="PH_DOMAIN"/>
    <property type="match status" value="1"/>
</dbReference>
<dbReference type="STRING" id="94643.A0A2A9MBM5"/>
<evidence type="ECO:0000259" key="3">
    <source>
        <dbReference type="PROSITE" id="PS50003"/>
    </source>
</evidence>
<feature type="domain" description="PH" evidence="3">
    <location>
        <begin position="686"/>
        <end position="766"/>
    </location>
</feature>
<organism evidence="4 5">
    <name type="scientific">Besnoitia besnoiti</name>
    <name type="common">Apicomplexan protozoan</name>
    <dbReference type="NCBI Taxonomy" id="94643"/>
    <lineage>
        <taxon>Eukaryota</taxon>
        <taxon>Sar</taxon>
        <taxon>Alveolata</taxon>
        <taxon>Apicomplexa</taxon>
        <taxon>Conoidasida</taxon>
        <taxon>Coccidia</taxon>
        <taxon>Eucoccidiorida</taxon>
        <taxon>Eimeriorina</taxon>
        <taxon>Sarcocystidae</taxon>
        <taxon>Besnoitia</taxon>
    </lineage>
</organism>
<feature type="compositionally biased region" description="Low complexity" evidence="2">
    <location>
        <begin position="296"/>
        <end position="310"/>
    </location>
</feature>
<dbReference type="RefSeq" id="XP_029216801.1">
    <property type="nucleotide sequence ID" value="XM_029360134.1"/>
</dbReference>
<comment type="caution">
    <text evidence="4">The sequence shown here is derived from an EMBL/GenBank/DDBJ whole genome shotgun (WGS) entry which is preliminary data.</text>
</comment>
<sequence>MGHGTLPTPCEGYRSPSNYSSSRRVSEVHASCSLVPESSAHAPLHPPLPLPAEVADGLSVESSACDESASRPAPGGEANGEDFRDVYAPAKADEPAESLPAEGVDAPNGSDPPPCPSCTYTRPRRLSSAEQLSELLPAETPKSPSYYREIQLHPLSPRASPSASACVSSADALLSVSFASAPSRVSVDALRASPAASLTPLGQRLDPAGEMHERSTAAFGARNCVLRPPAHLSRGVLKADEHAEQTDARRPPPGVEHPADDEGHEASERRRNEREGHGRGAAPRPLSPSRVATLVSPAAATACSPTPSGAGPREEGTDSQIQTQTGWREQAPPLFREEYLHTAPARFDDEEVVLRKAERVIMQQRSRLEQLSSLLLRSENEKVAAHRAAQEEIGRYVEENRKLRLHLDAANGEVAAMGTVTAKHEKMLDQLTTTLAAAEKGISDRDRLLVLAQERDKTTENEHLKEEIQQMRCKIEKLTRGTAGSLADASSSGPRSANDVADQLAKVQREIDRHRAMGRQLGNTTQELRVSRMSLMQSQSHLLESQKLVEEQRVEIQRLYKVIEALNREKSLVPPVVVAPANALAVRRTQEQLDSLSTQVQMILARTEQAGSVADKSKSRGSSAVSLRMFEEQKTLLAKVLEALEQLASTRLAEEKSKRWDLEKNVFFAAMVLHAQTEEPEDFPLYRERLVAVKAATLAIFEDPADEEPLVVLRSHKVLNVRQDTDDLVFEIEYEVQQGIVEYHYLRCEEDEDMEKWLYALLYAGVMKKNLVDGVGGPAHAEVVDTENTVTYIAPSGKAPGGKDIPFAQQHAVLEYDAELNMITCEVKDNPDARLRIPCSNVTYCEDPEKLAFSFRVEPEGKDVYIIQAREDNFDHIAEVIQQGDYCKAPKVPASPSKKAVTEKRAGPGAPKKKAAPPAAKPKGAPPPEEENEQFIVRDGYLMLFQAGEKTPLLKLFHQDCITIPNDSEREFVIRHMPGTPDEETYVFGFLTDEIYKGWYQKLKDNGFLDRKEDGSVQMNQVGVVSKNVLELYRYYGTPGAKPVLEMRADRCKATASRERREILIIHTTPSGKRERITLDCATVAEFDRWNVALEFGGFLQGQGDANPKRNFANLSKYVFPVNLFEDDTGERRMALVIKSRVIQLFPSPDAQEPIMSIPADIAQVQNFIAQRKLRIYVNRDTDREERVDFILSLAKDYDRYASELSRQQFPVAADKSRGGSRKPFILSKKSLLALYKNKYQKSPEFVIEKDMYEADISSRVIIFKPSSSVPAAKVGNYPVRTVSVPSDEQMTKWDFCLRLVGFRAFSEKPPPKFFFPQIIYGFVAEEGAELRTGANFFRGFLGAGARGNPLQAGMKRLRLRRAWSRARQHDGAVSEVPLSMHAGLEVLISAEALHNFFVAVLVFSLLSRVLLQFDDVSSANAV</sequence>
<feature type="coiled-coil region" evidence="1">
    <location>
        <begin position="454"/>
        <end position="517"/>
    </location>
</feature>
<protein>
    <recommendedName>
        <fullName evidence="3">PH domain-containing protein</fullName>
    </recommendedName>
</protein>
<gene>
    <name evidence="4" type="ORF">BESB_014040</name>
</gene>
<dbReference type="InterPro" id="IPR011993">
    <property type="entry name" value="PH-like_dom_sf"/>
</dbReference>
<feature type="region of interest" description="Disordered" evidence="2">
    <location>
        <begin position="1"/>
        <end position="126"/>
    </location>
</feature>
<dbReference type="Gene3D" id="2.30.29.30">
    <property type="entry name" value="Pleckstrin-homology domain (PH domain)/Phosphotyrosine-binding domain (PTB)"/>
    <property type="match status" value="1"/>
</dbReference>
<feature type="coiled-coil region" evidence="1">
    <location>
        <begin position="354"/>
        <end position="381"/>
    </location>
</feature>
<evidence type="ECO:0000313" key="5">
    <source>
        <dbReference type="Proteomes" id="UP000224006"/>
    </source>
</evidence>
<evidence type="ECO:0000256" key="1">
    <source>
        <dbReference type="SAM" id="Coils"/>
    </source>
</evidence>
<feature type="compositionally biased region" description="Low complexity" evidence="2">
    <location>
        <begin position="890"/>
        <end position="899"/>
    </location>
</feature>